<dbReference type="AlphaFoldDB" id="A0A4R2P451"/>
<dbReference type="EMBL" id="SLXO01000020">
    <property type="protein sequence ID" value="TCP29502.1"/>
    <property type="molecule type" value="Genomic_DNA"/>
</dbReference>
<protein>
    <submittedName>
        <fullName evidence="5">Phage repressor protein C with HTH and peptisase S24 domain</fullName>
    </submittedName>
</protein>
<keyword evidence="2" id="KW-0238">DNA-binding</keyword>
<dbReference type="OrthoDB" id="528805at2"/>
<evidence type="ECO:0000256" key="2">
    <source>
        <dbReference type="ARBA" id="ARBA00023125"/>
    </source>
</evidence>
<dbReference type="InParanoid" id="A0A4R2P451"/>
<dbReference type="InterPro" id="IPR001387">
    <property type="entry name" value="Cro/C1-type_HTH"/>
</dbReference>
<dbReference type="SUPFAM" id="SSF51306">
    <property type="entry name" value="LexA/Signal peptidase"/>
    <property type="match status" value="1"/>
</dbReference>
<gene>
    <name evidence="5" type="ORF">EV659_1207</name>
</gene>
<reference evidence="5 6" key="1">
    <citation type="submission" date="2019-03" db="EMBL/GenBank/DDBJ databases">
        <title>Genomic Encyclopedia of Type Strains, Phase IV (KMG-IV): sequencing the most valuable type-strain genomes for metagenomic binning, comparative biology and taxonomic classification.</title>
        <authorList>
            <person name="Goeker M."/>
        </authorList>
    </citation>
    <scope>NUCLEOTIDE SEQUENCE [LARGE SCALE GENOMIC DNA]</scope>
    <source>
        <strain evidence="5 6">DSM 2132</strain>
    </source>
</reference>
<dbReference type="CDD" id="cd00093">
    <property type="entry name" value="HTH_XRE"/>
    <property type="match status" value="1"/>
</dbReference>
<evidence type="ECO:0000259" key="4">
    <source>
        <dbReference type="Pfam" id="PF00717"/>
    </source>
</evidence>
<sequence>MFMNKIAKTTAAGRLRDLRERANLSMEGIATAMGYAGASSYQRYENPEDFEAGLPLRFIKRLLEVLPGRGSPPISPKEVWDLCEAQMTDFLPAEEGLIAPETPIPDYVKIRQIPTYAGLGGGGNGDGDEMYVLFPRHLVESELRAHAENLMAIQLRGDSMSPTLLHGDQILFDTRDKMPTMPGIFVLWDGDGMVCKRVEKVPRSDPPRVRLLPDNPAYSTDEALAEEISIMGRVVWFGRRL</sequence>
<accession>A0A4R2P451</accession>
<evidence type="ECO:0000313" key="5">
    <source>
        <dbReference type="EMBL" id="TCP29502.1"/>
    </source>
</evidence>
<dbReference type="CDD" id="cd06529">
    <property type="entry name" value="S24_LexA-like"/>
    <property type="match status" value="1"/>
</dbReference>
<dbReference type="PANTHER" id="PTHR40661:SF3">
    <property type="entry name" value="FELS-1 PROPHAGE TRANSCRIPTIONAL REGULATOR"/>
    <property type="match status" value="1"/>
</dbReference>
<dbReference type="Pfam" id="PF00717">
    <property type="entry name" value="Peptidase_S24"/>
    <property type="match status" value="1"/>
</dbReference>
<evidence type="ECO:0000256" key="3">
    <source>
        <dbReference type="ARBA" id="ARBA00023163"/>
    </source>
</evidence>
<keyword evidence="1" id="KW-0805">Transcription regulation</keyword>
<comment type="caution">
    <text evidence="5">The sequence shown here is derived from an EMBL/GenBank/DDBJ whole genome shotgun (WGS) entry which is preliminary data.</text>
</comment>
<dbReference type="PANTHER" id="PTHR40661">
    <property type="match status" value="1"/>
</dbReference>
<dbReference type="Gene3D" id="2.10.109.10">
    <property type="entry name" value="Umud Fragment, subunit A"/>
    <property type="match status" value="1"/>
</dbReference>
<evidence type="ECO:0000313" key="6">
    <source>
        <dbReference type="Proteomes" id="UP000295399"/>
    </source>
</evidence>
<dbReference type="InterPro" id="IPR015927">
    <property type="entry name" value="Peptidase_S24_S26A/B/C"/>
</dbReference>
<organism evidence="5 6">
    <name type="scientific">Rhodothalassium salexigens DSM 2132</name>
    <dbReference type="NCBI Taxonomy" id="1188247"/>
    <lineage>
        <taxon>Bacteria</taxon>
        <taxon>Pseudomonadati</taxon>
        <taxon>Pseudomonadota</taxon>
        <taxon>Alphaproteobacteria</taxon>
        <taxon>Rhodothalassiales</taxon>
        <taxon>Rhodothalassiaceae</taxon>
        <taxon>Rhodothalassium</taxon>
    </lineage>
</organism>
<keyword evidence="3" id="KW-0804">Transcription</keyword>
<dbReference type="InterPro" id="IPR039418">
    <property type="entry name" value="LexA-like"/>
</dbReference>
<dbReference type="InterPro" id="IPR036286">
    <property type="entry name" value="LexA/Signal_pep-like_sf"/>
</dbReference>
<feature type="domain" description="Peptidase S24/S26A/S26B/S26C" evidence="4">
    <location>
        <begin position="130"/>
        <end position="235"/>
    </location>
</feature>
<evidence type="ECO:0000256" key="1">
    <source>
        <dbReference type="ARBA" id="ARBA00023015"/>
    </source>
</evidence>
<proteinExistence type="predicted"/>
<keyword evidence="6" id="KW-1185">Reference proteome</keyword>
<dbReference type="Proteomes" id="UP000295399">
    <property type="component" value="Unassembled WGS sequence"/>
</dbReference>
<name>A0A4R2P451_RHOSA</name>
<dbReference type="GO" id="GO:0003677">
    <property type="term" value="F:DNA binding"/>
    <property type="evidence" value="ECO:0007669"/>
    <property type="project" value="UniProtKB-KW"/>
</dbReference>